<keyword evidence="4" id="KW-1185">Reference proteome</keyword>
<evidence type="ECO:0000256" key="2">
    <source>
        <dbReference type="SAM" id="Phobius"/>
    </source>
</evidence>
<comment type="caution">
    <text evidence="3">The sequence shown here is derived from an EMBL/GenBank/DDBJ whole genome shotgun (WGS) entry which is preliminary data.</text>
</comment>
<evidence type="ECO:0000313" key="4">
    <source>
        <dbReference type="Proteomes" id="UP000247498"/>
    </source>
</evidence>
<dbReference type="EMBL" id="BDRX01000021">
    <property type="protein sequence ID" value="GBF91074.1"/>
    <property type="molecule type" value="Genomic_DNA"/>
</dbReference>
<evidence type="ECO:0000313" key="3">
    <source>
        <dbReference type="EMBL" id="GBF91074.1"/>
    </source>
</evidence>
<proteinExistence type="predicted"/>
<dbReference type="AlphaFoldDB" id="A0A2V0NTW2"/>
<accession>A0A2V0NTW2</accession>
<keyword evidence="2" id="KW-0472">Membrane</keyword>
<keyword evidence="2" id="KW-1133">Transmembrane helix</keyword>
<reference evidence="3 4" key="1">
    <citation type="journal article" date="2018" name="Sci. Rep.">
        <title>Raphidocelis subcapitata (=Pseudokirchneriella subcapitata) provides an insight into genome evolution and environmental adaptations in the Sphaeropleales.</title>
        <authorList>
            <person name="Suzuki S."/>
            <person name="Yamaguchi H."/>
            <person name="Nakajima N."/>
            <person name="Kawachi M."/>
        </authorList>
    </citation>
    <scope>NUCLEOTIDE SEQUENCE [LARGE SCALE GENOMIC DNA]</scope>
    <source>
        <strain evidence="3 4">NIES-35</strain>
    </source>
</reference>
<name>A0A2V0NTW2_9CHLO</name>
<dbReference type="Proteomes" id="UP000247498">
    <property type="component" value="Unassembled WGS sequence"/>
</dbReference>
<dbReference type="InParanoid" id="A0A2V0NTW2"/>
<organism evidence="3 4">
    <name type="scientific">Raphidocelis subcapitata</name>
    <dbReference type="NCBI Taxonomy" id="307507"/>
    <lineage>
        <taxon>Eukaryota</taxon>
        <taxon>Viridiplantae</taxon>
        <taxon>Chlorophyta</taxon>
        <taxon>core chlorophytes</taxon>
        <taxon>Chlorophyceae</taxon>
        <taxon>CS clade</taxon>
        <taxon>Sphaeropleales</taxon>
        <taxon>Selenastraceae</taxon>
        <taxon>Raphidocelis</taxon>
    </lineage>
</organism>
<evidence type="ECO:0000256" key="1">
    <source>
        <dbReference type="SAM" id="MobiDB-lite"/>
    </source>
</evidence>
<keyword evidence="2" id="KW-0812">Transmembrane</keyword>
<feature type="region of interest" description="Disordered" evidence="1">
    <location>
        <begin position="22"/>
        <end position="42"/>
    </location>
</feature>
<gene>
    <name evidence="3" type="ORF">Rsub_03930</name>
</gene>
<protein>
    <submittedName>
        <fullName evidence="3">Uncharacterized protein</fullName>
    </submittedName>
</protein>
<sequence>MSLNRRRVNKMREADVQIREQLAQRDRAGGGGGGGGSGSGAKASVRADTVLRNALVRYLMTVALAAGFWVVVRLLFRHAGHGLAPAV</sequence>
<feature type="transmembrane region" description="Helical" evidence="2">
    <location>
        <begin position="55"/>
        <end position="76"/>
    </location>
</feature>
<feature type="compositionally biased region" description="Gly residues" evidence="1">
    <location>
        <begin position="29"/>
        <end position="39"/>
    </location>
</feature>